<name>A0A0F4YF28_RASE3</name>
<dbReference type="AlphaFoldDB" id="A0A0F4YF28"/>
<dbReference type="Proteomes" id="UP000053958">
    <property type="component" value="Unassembled WGS sequence"/>
</dbReference>
<proteinExistence type="predicted"/>
<comment type="caution">
    <text evidence="2">The sequence shown here is derived from an EMBL/GenBank/DDBJ whole genome shotgun (WGS) entry which is preliminary data.</text>
</comment>
<sequence length="107" mass="11889">MEEVHSSGENTLTLARSGPSYTKADDCQHSKSKTFNSPQFINQKRKGSENPEIKSDSHQDFENDPSTRGNPIKRVRMQSPKRGNTPGVPAHSSDNPIIIEDEDIACH</sequence>
<dbReference type="GeneID" id="25321582"/>
<accession>A0A0F4YF28</accession>
<dbReference type="EMBL" id="LASV01000737">
    <property type="protein sequence ID" value="KKA16749.1"/>
    <property type="molecule type" value="Genomic_DNA"/>
</dbReference>
<reference evidence="2 3" key="1">
    <citation type="submission" date="2015-04" db="EMBL/GenBank/DDBJ databases">
        <authorList>
            <person name="Heijne W.H."/>
            <person name="Fedorova N.D."/>
            <person name="Nierman W.C."/>
            <person name="Vollebregt A.W."/>
            <person name="Zhao Z."/>
            <person name="Wu L."/>
            <person name="Kumar M."/>
            <person name="Stam H."/>
            <person name="van den Berg M.A."/>
            <person name="Pel H.J."/>
        </authorList>
    </citation>
    <scope>NUCLEOTIDE SEQUENCE [LARGE SCALE GENOMIC DNA]</scope>
    <source>
        <strain evidence="2 3">CBS 393.64</strain>
    </source>
</reference>
<dbReference type="RefSeq" id="XP_013323361.1">
    <property type="nucleotide sequence ID" value="XM_013467907.1"/>
</dbReference>
<evidence type="ECO:0000313" key="2">
    <source>
        <dbReference type="EMBL" id="KKA16749.1"/>
    </source>
</evidence>
<organism evidence="2 3">
    <name type="scientific">Rasamsonia emersonii (strain ATCC 16479 / CBS 393.64 / IMI 116815)</name>
    <dbReference type="NCBI Taxonomy" id="1408163"/>
    <lineage>
        <taxon>Eukaryota</taxon>
        <taxon>Fungi</taxon>
        <taxon>Dikarya</taxon>
        <taxon>Ascomycota</taxon>
        <taxon>Pezizomycotina</taxon>
        <taxon>Eurotiomycetes</taxon>
        <taxon>Eurotiomycetidae</taxon>
        <taxon>Eurotiales</taxon>
        <taxon>Trichocomaceae</taxon>
        <taxon>Rasamsonia</taxon>
    </lineage>
</organism>
<gene>
    <name evidence="2" type="ORF">T310_9650</name>
</gene>
<feature type="compositionally biased region" description="Polar residues" evidence="1">
    <location>
        <begin position="33"/>
        <end position="42"/>
    </location>
</feature>
<feature type="non-terminal residue" evidence="2">
    <location>
        <position position="107"/>
    </location>
</feature>
<feature type="compositionally biased region" description="Basic and acidic residues" evidence="1">
    <location>
        <begin position="46"/>
        <end position="61"/>
    </location>
</feature>
<feature type="region of interest" description="Disordered" evidence="1">
    <location>
        <begin position="1"/>
        <end position="107"/>
    </location>
</feature>
<protein>
    <submittedName>
        <fullName evidence="2">Uncharacterized protein</fullName>
    </submittedName>
</protein>
<evidence type="ECO:0000313" key="3">
    <source>
        <dbReference type="Proteomes" id="UP000053958"/>
    </source>
</evidence>
<evidence type="ECO:0000256" key="1">
    <source>
        <dbReference type="SAM" id="MobiDB-lite"/>
    </source>
</evidence>
<keyword evidence="3" id="KW-1185">Reference proteome</keyword>